<keyword evidence="3" id="KW-1185">Reference proteome</keyword>
<evidence type="ECO:0000313" key="2">
    <source>
        <dbReference type="EMBL" id="MTE14825.1"/>
    </source>
</evidence>
<dbReference type="InterPro" id="IPR049726">
    <property type="entry name" value="TtfA-like_core"/>
</dbReference>
<name>A0A6I3L2I7_9NOCA</name>
<comment type="caution">
    <text evidence="2">The sequence shown here is derived from an EMBL/GenBank/DDBJ whole genome shotgun (WGS) entry which is preliminary data.</text>
</comment>
<evidence type="ECO:0000313" key="3">
    <source>
        <dbReference type="Proteomes" id="UP000432464"/>
    </source>
</evidence>
<dbReference type="EMBL" id="WMBB01000008">
    <property type="protein sequence ID" value="MTE14825.1"/>
    <property type="molecule type" value="Genomic_DNA"/>
</dbReference>
<reference evidence="2 3" key="1">
    <citation type="submission" date="2019-11" db="EMBL/GenBank/DDBJ databases">
        <title>Nocardia sp. nov. CT2-14 isolated from soil.</title>
        <authorList>
            <person name="Kanchanasin P."/>
            <person name="Tanasupawat S."/>
            <person name="Yuki M."/>
            <person name="Kudo T."/>
        </authorList>
    </citation>
    <scope>NUCLEOTIDE SEQUENCE [LARGE SCALE GENOMIC DNA]</scope>
    <source>
        <strain evidence="2 3">CT2-14</strain>
    </source>
</reference>
<proteinExistence type="predicted"/>
<protein>
    <recommendedName>
        <fullName evidence="4">Secreted protein</fullName>
    </recommendedName>
</protein>
<feature type="region of interest" description="Disordered" evidence="1">
    <location>
        <begin position="201"/>
        <end position="358"/>
    </location>
</feature>
<feature type="compositionally biased region" description="Acidic residues" evidence="1">
    <location>
        <begin position="296"/>
        <end position="306"/>
    </location>
</feature>
<feature type="compositionally biased region" description="Basic and acidic residues" evidence="1">
    <location>
        <begin position="307"/>
        <end position="336"/>
    </location>
</feature>
<sequence>MWFGLAAIALVGAIVLLYFDRLQRQRTGHVRQVWAKSQGYTYVSVEPALASTWRRGALAKLGYLSAVDVVSGNRKGEKFVLFDLEDAATLVAVRRQIGSDIDIDLRLKTAAPPKDHDLELLGAIGDRVVFATNPDVARHAVDQRMVAFIESLPDTVQQLWSEGNWTLGMLPVGSVAKDWEMAVDAVLRLSGLLHVLPPVINGERGRDEVPEPGRSRPVPEDEEYDGHDEFGDFGDEDRDRPVRPHGERGDDYESPLVSDIAGAGEADDEPENWRPALKVVPDPRNRPRRNWPPAPEGEELDPYDEDERSRHPEGEDRWAEPESDREPEEGWRKDQGRSAPPGGPFHPGFRPYQGPAPR</sequence>
<organism evidence="2 3">
    <name type="scientific">Nocardia aurantiaca</name>
    <dbReference type="NCBI Taxonomy" id="2675850"/>
    <lineage>
        <taxon>Bacteria</taxon>
        <taxon>Bacillati</taxon>
        <taxon>Actinomycetota</taxon>
        <taxon>Actinomycetes</taxon>
        <taxon>Mycobacteriales</taxon>
        <taxon>Nocardiaceae</taxon>
        <taxon>Nocardia</taxon>
    </lineage>
</organism>
<dbReference type="AlphaFoldDB" id="A0A6I3L2I7"/>
<feature type="compositionally biased region" description="Basic and acidic residues" evidence="1">
    <location>
        <begin position="237"/>
        <end position="251"/>
    </location>
</feature>
<evidence type="ECO:0000256" key="1">
    <source>
        <dbReference type="SAM" id="MobiDB-lite"/>
    </source>
</evidence>
<evidence type="ECO:0008006" key="4">
    <source>
        <dbReference type="Google" id="ProtNLM"/>
    </source>
</evidence>
<feature type="compositionally biased region" description="Acidic residues" evidence="1">
    <location>
        <begin position="220"/>
        <end position="236"/>
    </location>
</feature>
<dbReference type="CDD" id="cd21904">
    <property type="entry name" value="TtfA-like"/>
    <property type="match status" value="1"/>
</dbReference>
<dbReference type="Proteomes" id="UP000432464">
    <property type="component" value="Unassembled WGS sequence"/>
</dbReference>
<feature type="compositionally biased region" description="Basic and acidic residues" evidence="1">
    <location>
        <begin position="203"/>
        <end position="219"/>
    </location>
</feature>
<accession>A0A6I3L2I7</accession>
<gene>
    <name evidence="2" type="ORF">GLP40_18885</name>
</gene>